<reference evidence="2" key="1">
    <citation type="submission" date="2016-06" db="EMBL/GenBank/DDBJ databases">
        <title>Parallel loss of symbiosis genes in relatives of nitrogen-fixing non-legume Parasponia.</title>
        <authorList>
            <person name="Van Velzen R."/>
            <person name="Holmer R."/>
            <person name="Bu F."/>
            <person name="Rutten L."/>
            <person name="Van Zeijl A."/>
            <person name="Liu W."/>
            <person name="Santuari L."/>
            <person name="Cao Q."/>
            <person name="Sharma T."/>
            <person name="Shen D."/>
            <person name="Roswanjaya Y."/>
            <person name="Wardhani T."/>
            <person name="Kalhor M.S."/>
            <person name="Jansen J."/>
            <person name="Van den Hoogen J."/>
            <person name="Gungor B."/>
            <person name="Hartog M."/>
            <person name="Hontelez J."/>
            <person name="Verver J."/>
            <person name="Yang W.-C."/>
            <person name="Schijlen E."/>
            <person name="Repin R."/>
            <person name="Schilthuizen M."/>
            <person name="Schranz E."/>
            <person name="Heidstra R."/>
            <person name="Miyata K."/>
            <person name="Fedorova E."/>
            <person name="Kohlen W."/>
            <person name="Bisseling T."/>
            <person name="Smit S."/>
            <person name="Geurts R."/>
        </authorList>
    </citation>
    <scope>NUCLEOTIDE SEQUENCE [LARGE SCALE GENOMIC DNA]</scope>
    <source>
        <strain evidence="2">cv. WU1-14</strain>
    </source>
</reference>
<keyword evidence="2" id="KW-1185">Reference proteome</keyword>
<gene>
    <name evidence="1" type="ORF">PanWU01x14_307650</name>
</gene>
<protein>
    <submittedName>
        <fullName evidence="1">Uncharacterized protein</fullName>
    </submittedName>
</protein>
<dbReference type="Proteomes" id="UP000237105">
    <property type="component" value="Unassembled WGS sequence"/>
</dbReference>
<comment type="caution">
    <text evidence="1">The sequence shown here is derived from an EMBL/GenBank/DDBJ whole genome shotgun (WGS) entry which is preliminary data.</text>
</comment>
<accession>A0A2P5AR80</accession>
<evidence type="ECO:0000313" key="1">
    <source>
        <dbReference type="EMBL" id="PON39058.1"/>
    </source>
</evidence>
<sequence length="54" mass="6245">MERSIVAKGGQCSRRQHGGTLHVVGQTGRWPWQPPELFRLQLIEMSDRENREGE</sequence>
<feature type="non-terminal residue" evidence="1">
    <location>
        <position position="54"/>
    </location>
</feature>
<dbReference type="EMBL" id="JXTB01000476">
    <property type="protein sequence ID" value="PON39058.1"/>
    <property type="molecule type" value="Genomic_DNA"/>
</dbReference>
<evidence type="ECO:0000313" key="2">
    <source>
        <dbReference type="Proteomes" id="UP000237105"/>
    </source>
</evidence>
<name>A0A2P5AR80_PARAD</name>
<dbReference type="AlphaFoldDB" id="A0A2P5AR80"/>
<proteinExistence type="predicted"/>
<organism evidence="1 2">
    <name type="scientific">Parasponia andersonii</name>
    <name type="common">Sponia andersonii</name>
    <dbReference type="NCBI Taxonomy" id="3476"/>
    <lineage>
        <taxon>Eukaryota</taxon>
        <taxon>Viridiplantae</taxon>
        <taxon>Streptophyta</taxon>
        <taxon>Embryophyta</taxon>
        <taxon>Tracheophyta</taxon>
        <taxon>Spermatophyta</taxon>
        <taxon>Magnoliopsida</taxon>
        <taxon>eudicotyledons</taxon>
        <taxon>Gunneridae</taxon>
        <taxon>Pentapetalae</taxon>
        <taxon>rosids</taxon>
        <taxon>fabids</taxon>
        <taxon>Rosales</taxon>
        <taxon>Cannabaceae</taxon>
        <taxon>Parasponia</taxon>
    </lineage>
</organism>